<proteinExistence type="predicted"/>
<comment type="caution">
    <text evidence="1">The sequence shown here is derived from an EMBL/GenBank/DDBJ whole genome shotgun (WGS) entry which is preliminary data.</text>
</comment>
<dbReference type="AlphaFoldDB" id="W4LWZ3"/>
<gene>
    <name evidence="1" type="ORF">ETSY2_36500</name>
</gene>
<evidence type="ECO:0000313" key="1">
    <source>
        <dbReference type="EMBL" id="ETX01882.1"/>
    </source>
</evidence>
<reference evidence="1 2" key="1">
    <citation type="journal article" date="2014" name="Nature">
        <title>An environmental bacterial taxon with a large and distinct metabolic repertoire.</title>
        <authorList>
            <person name="Wilson M.C."/>
            <person name="Mori T."/>
            <person name="Ruckert C."/>
            <person name="Uria A.R."/>
            <person name="Helf M.J."/>
            <person name="Takada K."/>
            <person name="Gernert C."/>
            <person name="Steffens U.A."/>
            <person name="Heycke N."/>
            <person name="Schmitt S."/>
            <person name="Rinke C."/>
            <person name="Helfrich E.J."/>
            <person name="Brachmann A.O."/>
            <person name="Gurgui C."/>
            <person name="Wakimoto T."/>
            <person name="Kracht M."/>
            <person name="Crusemann M."/>
            <person name="Hentschel U."/>
            <person name="Abe I."/>
            <person name="Matsunaga S."/>
            <person name="Kalinowski J."/>
            <person name="Takeyama H."/>
            <person name="Piel J."/>
        </authorList>
    </citation>
    <scope>NUCLEOTIDE SEQUENCE [LARGE SCALE GENOMIC DNA]</scope>
    <source>
        <strain evidence="2">TSY2</strain>
    </source>
</reference>
<keyword evidence="2" id="KW-1185">Reference proteome</keyword>
<organism evidence="1 2">
    <name type="scientific">Candidatus Entotheonella gemina</name>
    <dbReference type="NCBI Taxonomy" id="1429439"/>
    <lineage>
        <taxon>Bacteria</taxon>
        <taxon>Pseudomonadati</taxon>
        <taxon>Nitrospinota/Tectimicrobiota group</taxon>
        <taxon>Candidatus Tectimicrobiota</taxon>
        <taxon>Candidatus Entotheonellia</taxon>
        <taxon>Candidatus Entotheonellales</taxon>
        <taxon>Candidatus Entotheonellaceae</taxon>
        <taxon>Candidatus Entotheonella</taxon>
    </lineage>
</organism>
<evidence type="ECO:0000313" key="2">
    <source>
        <dbReference type="Proteomes" id="UP000019140"/>
    </source>
</evidence>
<protein>
    <submittedName>
        <fullName evidence="1">Uncharacterized protein</fullName>
    </submittedName>
</protein>
<accession>W4LWZ3</accession>
<dbReference type="EMBL" id="AZHX01001579">
    <property type="protein sequence ID" value="ETX01882.1"/>
    <property type="molecule type" value="Genomic_DNA"/>
</dbReference>
<sequence>MEHELLLSEHFSWEGQCYLVQVYRCLQTHMRCSHMAKTTLGPDDDIIIDGASVDEVLSKQQAILPLAILSRSIAGQQVNGKGAVHIEQVPRTPTSLSGKQHL</sequence>
<name>W4LWZ3_9BACT</name>
<dbReference type="HOGENOM" id="CLU_2272264_0_0_7"/>
<dbReference type="Proteomes" id="UP000019140">
    <property type="component" value="Unassembled WGS sequence"/>
</dbReference>